<sequence>MTITSLPRYPSTRSREALSPSQLTTLNTTISSSLAQIISLPPTKRDTPATITFISTYAKDHAQQILHSLIWGGENDSHLAKLSRVEQEIHQTVLRLAEKLAASLELQVFIDLGVIYGSTNPKRTRALFDSAFSHNASSLQIQLESDAIPAFTSLLSTPSQGLYGLRKMAHVLLSFLKPAPAELIRSFARSKHLVLALANAYDEGLAVVSQSYGSHHLERLSGASGDIQLDDWERIFLETKVALIDSFHILLQTLLKDVGDVDSAGSMLAARCEPAFEIVSALLDLQSSRPRPANPTPFLNQTLLEDYQRTYDLARVLSRTTRQADGSQLLESALQSLGSDSNTSERNGQAGPGVLKLLIRSSGVPPGIDNLGRGPSRVSAKGKGKAPEVVVQSNPALDAAVAQVLDILSDQDPEYVRFVLSHPDYPFKGDAERLIGALLEGVAPNPDEVAVAMVHASEAEGHGAVPLAQEAVKPFEYTKERRNIFDDERMDLSQLRVGKKKDESNVVLQDRAFIEQMKADILRRAEEVSDSEEEEEGPGGRKTKGSDLAFEDDLDDGGAVKVRDGDPSADEGSESEDDGEDGDATSKQPETILELAYIRDPKLFDRDAQTKRSKARTDLKAQTGWSDEQIEGWRIMLERNVSTNERLSPSTPFNQPRSFYQPQKDKILQKHEFAGNQPGLMPEAGSSIQGPRGGGRGRGRGGGGGGGARGRGRGGGRGGGQGGGGGEGGSGGDARERAWKDKNKASRGNHNRKRGHDKKMARAGGPS</sequence>
<gene>
    <name evidence="2" type="ORF">PHLCEN_2v7603</name>
</gene>
<dbReference type="PANTHER" id="PTHR21494:SF0">
    <property type="entry name" value="ACTIVATING SIGNAL COINTEGRATOR 1 COMPLEX SUBUNIT 2"/>
    <property type="match status" value="1"/>
</dbReference>
<accession>A0A2R6NW25</accession>
<feature type="compositionally biased region" description="Acidic residues" evidence="1">
    <location>
        <begin position="567"/>
        <end position="583"/>
    </location>
</feature>
<proteinExistence type="predicted"/>
<feature type="region of interest" description="Disordered" evidence="1">
    <location>
        <begin position="644"/>
        <end position="767"/>
    </location>
</feature>
<dbReference type="GO" id="GO:0043130">
    <property type="term" value="F:ubiquitin binding"/>
    <property type="evidence" value="ECO:0007669"/>
    <property type="project" value="TreeGrafter"/>
</dbReference>
<evidence type="ECO:0000256" key="1">
    <source>
        <dbReference type="SAM" id="MobiDB-lite"/>
    </source>
</evidence>
<feature type="compositionally biased region" description="Basic residues" evidence="1">
    <location>
        <begin position="745"/>
        <end position="761"/>
    </location>
</feature>
<organism evidence="2 3">
    <name type="scientific">Hermanssonia centrifuga</name>
    <dbReference type="NCBI Taxonomy" id="98765"/>
    <lineage>
        <taxon>Eukaryota</taxon>
        <taxon>Fungi</taxon>
        <taxon>Dikarya</taxon>
        <taxon>Basidiomycota</taxon>
        <taxon>Agaricomycotina</taxon>
        <taxon>Agaricomycetes</taxon>
        <taxon>Polyporales</taxon>
        <taxon>Meruliaceae</taxon>
        <taxon>Hermanssonia</taxon>
    </lineage>
</organism>
<dbReference type="CDD" id="cd14364">
    <property type="entry name" value="CUE_ASCC2"/>
    <property type="match status" value="1"/>
</dbReference>
<dbReference type="PANTHER" id="PTHR21494">
    <property type="entry name" value="ACTIVATING SIGNAL COINTEGRATOR 1 COMPLEX SUBUNIT 2 ASC-1 COMPLEX SUBUNIT P100"/>
    <property type="match status" value="1"/>
</dbReference>
<name>A0A2R6NW25_9APHY</name>
<dbReference type="EMBL" id="MLYV02000763">
    <property type="protein sequence ID" value="PSR78008.1"/>
    <property type="molecule type" value="Genomic_DNA"/>
</dbReference>
<dbReference type="InterPro" id="IPR052586">
    <property type="entry name" value="ASCC2"/>
</dbReference>
<dbReference type="Gene3D" id="1.10.8.10">
    <property type="entry name" value="DNA helicase RuvA subunit, C-terminal domain"/>
    <property type="match status" value="1"/>
</dbReference>
<reference evidence="2 3" key="1">
    <citation type="submission" date="2018-02" db="EMBL/GenBank/DDBJ databases">
        <title>Genome sequence of the basidiomycete white-rot fungus Phlebia centrifuga.</title>
        <authorList>
            <person name="Granchi Z."/>
            <person name="Peng M."/>
            <person name="de Vries R.P."/>
            <person name="Hilden K."/>
            <person name="Makela M.R."/>
            <person name="Grigoriev I."/>
            <person name="Riley R."/>
        </authorList>
    </citation>
    <scope>NUCLEOTIDE SEQUENCE [LARGE SCALE GENOMIC DNA]</scope>
    <source>
        <strain evidence="2 3">FBCC195</strain>
    </source>
</reference>
<protein>
    <recommendedName>
        <fullName evidence="4">CUE domain-containing protein</fullName>
    </recommendedName>
</protein>
<feature type="region of interest" description="Disordered" evidence="1">
    <location>
        <begin position="1"/>
        <end position="21"/>
    </location>
</feature>
<dbReference type="AlphaFoldDB" id="A0A2R6NW25"/>
<feature type="compositionally biased region" description="Basic and acidic residues" evidence="1">
    <location>
        <begin position="663"/>
        <end position="673"/>
    </location>
</feature>
<feature type="compositionally biased region" description="Gly residues" evidence="1">
    <location>
        <begin position="691"/>
        <end position="732"/>
    </location>
</feature>
<feature type="compositionally biased region" description="Acidic residues" evidence="1">
    <location>
        <begin position="528"/>
        <end position="537"/>
    </location>
</feature>
<evidence type="ECO:0000313" key="3">
    <source>
        <dbReference type="Proteomes" id="UP000186601"/>
    </source>
</evidence>
<comment type="caution">
    <text evidence="2">The sequence shown here is derived from an EMBL/GenBank/DDBJ whole genome shotgun (WGS) entry which is preliminary data.</text>
</comment>
<dbReference type="OrthoDB" id="5577209at2759"/>
<dbReference type="InterPro" id="IPR041800">
    <property type="entry name" value="ASCC2_CUE"/>
</dbReference>
<feature type="region of interest" description="Disordered" evidence="1">
    <location>
        <begin position="524"/>
        <end position="624"/>
    </location>
</feature>
<dbReference type="Proteomes" id="UP000186601">
    <property type="component" value="Unassembled WGS sequence"/>
</dbReference>
<keyword evidence="3" id="KW-1185">Reference proteome</keyword>
<feature type="compositionally biased region" description="Basic and acidic residues" evidence="1">
    <location>
        <begin position="733"/>
        <end position="744"/>
    </location>
</feature>
<evidence type="ECO:0000313" key="2">
    <source>
        <dbReference type="EMBL" id="PSR78008.1"/>
    </source>
</evidence>
<evidence type="ECO:0008006" key="4">
    <source>
        <dbReference type="Google" id="ProtNLM"/>
    </source>
</evidence>
<feature type="compositionally biased region" description="Polar residues" evidence="1">
    <location>
        <begin position="644"/>
        <end position="661"/>
    </location>
</feature>
<feature type="compositionally biased region" description="Basic and acidic residues" evidence="1">
    <location>
        <begin position="597"/>
        <end position="619"/>
    </location>
</feature>